<protein>
    <recommendedName>
        <fullName evidence="3">Glycoside hydrolase family 2 protein</fullName>
    </recommendedName>
</protein>
<dbReference type="PANTHER" id="PTHR36848:SF2">
    <property type="entry name" value="SECRETED PROTEIN"/>
    <property type="match status" value="1"/>
</dbReference>
<dbReference type="Gene3D" id="2.60.120.260">
    <property type="entry name" value="Galactose-binding domain-like"/>
    <property type="match status" value="1"/>
</dbReference>
<dbReference type="SUPFAM" id="SSF49785">
    <property type="entry name" value="Galactose-binding domain-like"/>
    <property type="match status" value="1"/>
</dbReference>
<proteinExistence type="predicted"/>
<dbReference type="Pfam" id="PF17132">
    <property type="entry name" value="Glyco_hydro_106"/>
    <property type="match status" value="2"/>
</dbReference>
<evidence type="ECO:0000313" key="1">
    <source>
        <dbReference type="EMBL" id="MCG2588636.1"/>
    </source>
</evidence>
<dbReference type="RefSeq" id="WP_237853476.1">
    <property type="nucleotide sequence ID" value="NZ_JAKLWS010000008.1"/>
</dbReference>
<dbReference type="PANTHER" id="PTHR36848">
    <property type="entry name" value="DNA-BINDING PROTEIN (PUTATIVE SECRETED PROTEIN)-RELATED"/>
    <property type="match status" value="1"/>
</dbReference>
<gene>
    <name evidence="1" type="ORF">L6773_08675</name>
</gene>
<name>A0ABS9KCS2_9BACT</name>
<sequence>MFTGYHLKGFRIQWMFLWLILLSACTQNEPQWPEITQENKPWTRWWWMGSAVNENDLTRQMELLSYANLGGVEITPIYGVGGYEDQFIDYLSPEWMERLEHTLSEGERLDLGIDMATGTGWPFGGPWITENEASKRLYYKTYQVIGGTQFSENISYIQEPYLRTIGSTIYELHGFLKAEGEEPEGTADQPQKNPANDSVEISEIREPIRENGNLQELAIEQVRFEKQLELRSLMGYSDSGDVVNLTRQVDENGFLEWETPPGNWTLYAVFEGWHGKMVERAAPGGEGLVIDHFSEQAFNHYIAAFDSAFADHDIQSLRSFFNDSYEVDDAEGEANWTPDFFDEFEKKRGYDLRTYLPALLEHSETDTGARVLTDYRETISDLLLEKFTYSWNSWAVENGAIIRNQAHGSPANLLDLYAASDIPETEGTDIIRAKMASSAGNVSGKKLISAEAATWLGEHFSSSLSDVKRSVDRFFISGINHIFYHGTAYSPADDEWPGWLFYASVHFNDRNPFWNHFADFNQYVARVQSFLQSGQPNNDILYYYPIHDQWAEPGAGLLRHFEGGMDERLDGSFLKTGAEEMIEKGYSFDFISDKQLHNVTVVNDKVESSDLPYETILIPKSQFIPLDTFKKLVDLAEDGATIISYGSLPERVPGLNNVDQRQKDLIDLKQQLQFAATEQNHVEEAVIGEGRFLRGNELEDLLQFANIEREPMVDQELQFVRRSNGTGYIYFITNWSDNKIDGWIPLSRKANSVYIFDPTHERNGYAAARHGEGDGSEIYLQLDIGESVIIQTLNYGSSSSTYPYVEFAGEPDPITGPWILRFIDGGPELLPEQMLDHPVLWTELDDESYDNFSGTAQYRVMFDRPAESEDGWILNVGEVFESAAVYLNGERRGTLIGPEYNLYLLPDWLKEENELVIEVSNLMANRMIWMDQQNMPWKKFYNVNFPSRLAENRNEQGIFDASDWAPRPSGIAGPITLMPVNQVEPSQ</sequence>
<reference evidence="1" key="1">
    <citation type="submission" date="2022-01" db="EMBL/GenBank/DDBJ databases">
        <authorList>
            <person name="Wang Y."/>
        </authorList>
    </citation>
    <scope>NUCLEOTIDE SEQUENCE</scope>
    <source>
        <strain evidence="1">WB101</strain>
    </source>
</reference>
<dbReference type="InterPro" id="IPR053161">
    <property type="entry name" value="Ulvan_degrading_GH"/>
</dbReference>
<organism evidence="1 2">
    <name type="scientific">Rhodohalobacter sulfatireducens</name>
    <dbReference type="NCBI Taxonomy" id="2911366"/>
    <lineage>
        <taxon>Bacteria</taxon>
        <taxon>Pseudomonadati</taxon>
        <taxon>Balneolota</taxon>
        <taxon>Balneolia</taxon>
        <taxon>Balneolales</taxon>
        <taxon>Balneolaceae</taxon>
        <taxon>Rhodohalobacter</taxon>
    </lineage>
</organism>
<dbReference type="EMBL" id="JAKLWS010000008">
    <property type="protein sequence ID" value="MCG2588636.1"/>
    <property type="molecule type" value="Genomic_DNA"/>
</dbReference>
<dbReference type="Proteomes" id="UP001165366">
    <property type="component" value="Unassembled WGS sequence"/>
</dbReference>
<reference evidence="1" key="2">
    <citation type="submission" date="2024-05" db="EMBL/GenBank/DDBJ databases">
        <title>Rhodohalobacter halophilus gen. nov., sp. nov., a moderately halophilic member of the family Balneolaceae.</title>
        <authorList>
            <person name="Xia J."/>
        </authorList>
    </citation>
    <scope>NUCLEOTIDE SEQUENCE</scope>
    <source>
        <strain evidence="1">WB101</strain>
    </source>
</reference>
<accession>A0ABS9KCS2</accession>
<keyword evidence="2" id="KW-1185">Reference proteome</keyword>
<comment type="caution">
    <text evidence="1">The sequence shown here is derived from an EMBL/GenBank/DDBJ whole genome shotgun (WGS) entry which is preliminary data.</text>
</comment>
<evidence type="ECO:0008006" key="3">
    <source>
        <dbReference type="Google" id="ProtNLM"/>
    </source>
</evidence>
<evidence type="ECO:0000313" key="2">
    <source>
        <dbReference type="Proteomes" id="UP001165366"/>
    </source>
</evidence>
<dbReference type="InterPro" id="IPR008979">
    <property type="entry name" value="Galactose-bd-like_sf"/>
</dbReference>